<dbReference type="GeneID" id="40088479"/>
<reference evidence="2 3" key="1">
    <citation type="submission" date="2017-06" db="EMBL/GenBank/DDBJ databases">
        <authorList>
            <person name="Kim H.J."/>
            <person name="Triplett B.A."/>
        </authorList>
    </citation>
    <scope>NUCLEOTIDE SEQUENCE [LARGE SCALE GENOMIC DNA]</scope>
</reference>
<keyword evidence="3" id="KW-1185">Reference proteome</keyword>
<organism evidence="2 3">
    <name type="scientific">Agrobacterium phage Atu_ph07</name>
    <dbReference type="NCBI Taxonomy" id="2024264"/>
    <lineage>
        <taxon>Viruses</taxon>
        <taxon>Duplodnaviria</taxon>
        <taxon>Heunggongvirae</taxon>
        <taxon>Uroviricota</taxon>
        <taxon>Caudoviricetes</taxon>
        <taxon>Polybotosvirus</taxon>
        <taxon>Polybotosvirus Atuph07</taxon>
    </lineage>
</organism>
<dbReference type="EMBL" id="MF403008">
    <property type="protein sequence ID" value="AUZ95235.1"/>
    <property type="molecule type" value="Genomic_DNA"/>
</dbReference>
<feature type="region of interest" description="Disordered" evidence="1">
    <location>
        <begin position="196"/>
        <end position="226"/>
    </location>
</feature>
<proteinExistence type="predicted"/>
<dbReference type="KEGG" id="vg:40088479"/>
<evidence type="ECO:0000313" key="2">
    <source>
        <dbReference type="EMBL" id="AUZ95235.1"/>
    </source>
</evidence>
<accession>A0A2L0V0C9</accession>
<evidence type="ECO:0000313" key="3">
    <source>
        <dbReference type="Proteomes" id="UP000223025"/>
    </source>
</evidence>
<sequence>MIYGFVTEYEDEPATVVVAANTVGDLRNFVEILKKDSLVQSHEESDAIMSLTLADFKPFRNALDIFVHKSEKDRDAFIAKYQITIQASNIVYSKVDSMKKATELEEEVARYHQAYDNPESYSAPTMAELAGIDISKIAPIEMQQMSMKNAADRIARDELTGESFASFDGNINLINQSTSDDPNDIFNGNFVGVKYDPSKDDSENTTAGDMFTEDDDEPTELPPSKFSPEAFKAAILNVTGEEPNSNEGNTENEKPVFSMDAFSKALAERTNATHSEPHPVLYVIPTKQYTAEEGAEVLNTEENVLLGDIYNDMIDEVEEYFGIENVDDAKISFMDIPYEKLVNNTFELSGALGFEITDPDNNDEMDKHYETVVSGKYIFHCAVGSSSLEFKEASSVFHLDEKEEGDNVILLIRVNEEDSDPILTDVLFVRVVNISND</sequence>
<evidence type="ECO:0000256" key="1">
    <source>
        <dbReference type="SAM" id="MobiDB-lite"/>
    </source>
</evidence>
<protein>
    <submittedName>
        <fullName evidence="2">Uncharacterized protein</fullName>
    </submittedName>
</protein>
<name>A0A2L0V0C9_9CAUD</name>
<dbReference type="RefSeq" id="YP_009612141.1">
    <property type="nucleotide sequence ID" value="NC_042013.1"/>
</dbReference>
<dbReference type="Proteomes" id="UP000223025">
    <property type="component" value="Segment"/>
</dbReference>